<dbReference type="Gene3D" id="3.30.1330.20">
    <property type="entry name" value="Tubulin/FtsZ, C-terminal domain"/>
    <property type="match status" value="1"/>
</dbReference>
<dbReference type="InterPro" id="IPR023123">
    <property type="entry name" value="Tubulin_C"/>
</dbReference>
<dbReference type="GO" id="GO:0016787">
    <property type="term" value="F:hydrolase activity"/>
    <property type="evidence" value="ECO:0007669"/>
    <property type="project" value="UniProtKB-KW"/>
</dbReference>
<evidence type="ECO:0000259" key="16">
    <source>
        <dbReference type="SMART" id="SM00865"/>
    </source>
</evidence>
<evidence type="ECO:0000256" key="6">
    <source>
        <dbReference type="ARBA" id="ARBA00022701"/>
    </source>
</evidence>
<evidence type="ECO:0000313" key="18">
    <source>
        <dbReference type="Proteomes" id="UP001289374"/>
    </source>
</evidence>
<proteinExistence type="inferred from homology"/>
<name>A0AAE2BXX0_9LAMI</name>
<keyword evidence="9" id="KW-0460">Magnesium</keyword>
<evidence type="ECO:0000256" key="5">
    <source>
        <dbReference type="ARBA" id="ARBA00022490"/>
    </source>
</evidence>
<comment type="function">
    <text evidence="12">Tubulin is the major constituent of microtubules, a cylinder consisting of laterally associated linear protofilaments composed of alpha- and beta-tubulin heterodimers. Microtubules grow by the addition of GTP-tubulin dimers to the microtubule end, where a stabilizing cap forms. Below the cap, tubulin dimers are in GDP-bound state, owing to GTPase activity of alpha-tubulin.</text>
</comment>
<evidence type="ECO:0000256" key="4">
    <source>
        <dbReference type="ARBA" id="ARBA00011747"/>
    </source>
</evidence>
<feature type="domain" description="Tubulin/FtsZ 2-layer sandwich" evidence="16">
    <location>
        <begin position="477"/>
        <end position="622"/>
    </location>
</feature>
<dbReference type="GO" id="GO:0005874">
    <property type="term" value="C:microtubule"/>
    <property type="evidence" value="ECO:0007669"/>
    <property type="project" value="UniProtKB-KW"/>
</dbReference>
<evidence type="ECO:0000256" key="14">
    <source>
        <dbReference type="SAM" id="MobiDB-lite"/>
    </source>
</evidence>
<dbReference type="FunFam" id="1.10.287.600:FF:000005">
    <property type="entry name" value="Tubulin alpha chain"/>
    <property type="match status" value="1"/>
</dbReference>
<comment type="similarity">
    <text evidence="3">Belongs to the tubulin family.</text>
</comment>
<feature type="compositionally biased region" description="Acidic residues" evidence="14">
    <location>
        <begin position="74"/>
        <end position="94"/>
    </location>
</feature>
<keyword evidence="7" id="KW-0547">Nucleotide-binding</keyword>
<dbReference type="FunFam" id="3.40.50.1440:FF:000040">
    <property type="entry name" value="Tubulin alpha chain"/>
    <property type="match status" value="1"/>
</dbReference>
<dbReference type="InterPro" id="IPR037103">
    <property type="entry name" value="Tubulin/FtsZ-like_C"/>
</dbReference>
<dbReference type="SMART" id="SM00865">
    <property type="entry name" value="Tubulin_C"/>
    <property type="match status" value="1"/>
</dbReference>
<protein>
    <submittedName>
        <fullName evidence="17">Tubulin alpha chain</fullName>
    </submittedName>
</protein>
<comment type="cofactor">
    <cofactor evidence="1">
        <name>Mg(2+)</name>
        <dbReference type="ChEBI" id="CHEBI:18420"/>
    </cofactor>
</comment>
<comment type="subunit">
    <text evidence="4">Dimer of alpha and beta chains. A typical microtubule is a hollow water-filled tube with an outer diameter of 25 nm and an inner diameter of 15 nM. Alpha-beta heterodimers associate head-to-tail to form protofilaments running lengthwise along the microtubule wall with the beta-tubulin subunit facing the microtubule plus end conferring a structural polarity. Microtubules usually have 13 protofilaments but different protofilament numbers can be found in some organisms and specialized cells.</text>
</comment>
<evidence type="ECO:0000313" key="17">
    <source>
        <dbReference type="EMBL" id="KAK4401781.1"/>
    </source>
</evidence>
<reference evidence="17" key="1">
    <citation type="submission" date="2020-06" db="EMBL/GenBank/DDBJ databases">
        <authorList>
            <person name="Li T."/>
            <person name="Hu X."/>
            <person name="Zhang T."/>
            <person name="Song X."/>
            <person name="Zhang H."/>
            <person name="Dai N."/>
            <person name="Sheng W."/>
            <person name="Hou X."/>
            <person name="Wei L."/>
        </authorList>
    </citation>
    <scope>NUCLEOTIDE SEQUENCE</scope>
    <source>
        <strain evidence="17">K16</strain>
        <tissue evidence="17">Leaf</tissue>
    </source>
</reference>
<organism evidence="17 18">
    <name type="scientific">Sesamum angolense</name>
    <dbReference type="NCBI Taxonomy" id="2727404"/>
    <lineage>
        <taxon>Eukaryota</taxon>
        <taxon>Viridiplantae</taxon>
        <taxon>Streptophyta</taxon>
        <taxon>Embryophyta</taxon>
        <taxon>Tracheophyta</taxon>
        <taxon>Spermatophyta</taxon>
        <taxon>Magnoliopsida</taxon>
        <taxon>eudicotyledons</taxon>
        <taxon>Gunneridae</taxon>
        <taxon>Pentapetalae</taxon>
        <taxon>asterids</taxon>
        <taxon>lamiids</taxon>
        <taxon>Lamiales</taxon>
        <taxon>Pedaliaceae</taxon>
        <taxon>Sesamum</taxon>
    </lineage>
</organism>
<dbReference type="Proteomes" id="UP001289374">
    <property type="component" value="Unassembled WGS sequence"/>
</dbReference>
<dbReference type="GO" id="GO:0007017">
    <property type="term" value="P:microtubule-based process"/>
    <property type="evidence" value="ECO:0007669"/>
    <property type="project" value="InterPro"/>
</dbReference>
<evidence type="ECO:0000256" key="7">
    <source>
        <dbReference type="ARBA" id="ARBA00022741"/>
    </source>
</evidence>
<keyword evidence="10" id="KW-0342">GTP-binding</keyword>
<sequence length="679" mass="75876">MAGTTVAFHVQPLSSNCRMLSKYSSINSHLPVTTMHQRCRATTPLLCLERGRNSVHGARAWGANPRSGMVMGDYGDDIDEDDDDDDEEEEEEEDRSLDLLIRFVENVFRKVSRKARKAVKSVLPVPISTKLVGFAVNGTIILTFLWVLKAFLQDKLVCLWNVNPKFRYNAYESMHRFAVSSDVGVEPIGMRNSSISFFPSLDSNSVIIFPPGRVIFRKAVVTEQTMMNLNHGVAPNLLFKLPLHICFAGKSDHPPVPAHTIFHYQPSIPFENSQPWLTPAIIVFPPYKYPPLKHLLFSVDKGRLDKRRLLYFLVSFSLPPPIVLPSISSTVCIWTSIDNERVHLCSHWPGRNSGRKCMLGALLPRARHSVGGGTGSGLGSLLLERLSVDYGKKSKLGFTIYPSPQVSTSVVEPYNSVLSTHSLLEHTDVAILLDNEAIYDICRRSLDIERPTYTNLNRLVSQVISSLTASLRFDGALNVDVTEFQTNLVPYPRIHFMLSSYAPVISAEKAYHEQLSVAEITNSAFEPSSMMAKCDPRHGKYMACCLMYRGDVVPKDVNAAVATIKTKRSIQFVDWCPTGFKCGINYQPPTVVPGGDLARVQRAVCMISNSTSVAEVFSRIDHKFDLMYAKRAFVHWYVGEGMEEGEFSEAREDLAALEKDYEEVGAEATEEDGDGEDDY</sequence>
<dbReference type="InterPro" id="IPR017975">
    <property type="entry name" value="Tubulin_CS"/>
</dbReference>
<keyword evidence="11" id="KW-0206">Cytoskeleton</keyword>
<dbReference type="InterPro" id="IPR000217">
    <property type="entry name" value="Tubulin"/>
</dbReference>
<dbReference type="InterPro" id="IPR036525">
    <property type="entry name" value="Tubulin/FtsZ_GTPase_sf"/>
</dbReference>
<accession>A0AAE2BXX0</accession>
<evidence type="ECO:0000256" key="3">
    <source>
        <dbReference type="ARBA" id="ARBA00009636"/>
    </source>
</evidence>
<dbReference type="PROSITE" id="PS00227">
    <property type="entry name" value="TUBULIN"/>
    <property type="match status" value="1"/>
</dbReference>
<evidence type="ECO:0000256" key="2">
    <source>
        <dbReference type="ARBA" id="ARBA00004245"/>
    </source>
</evidence>
<dbReference type="AlphaFoldDB" id="A0AAE2BXX0"/>
<dbReference type="SMART" id="SM00864">
    <property type="entry name" value="Tubulin"/>
    <property type="match status" value="1"/>
</dbReference>
<dbReference type="PRINTS" id="PR01161">
    <property type="entry name" value="TUBULIN"/>
</dbReference>
<evidence type="ECO:0000256" key="10">
    <source>
        <dbReference type="ARBA" id="ARBA00023134"/>
    </source>
</evidence>
<keyword evidence="5" id="KW-0963">Cytoplasm</keyword>
<dbReference type="Pfam" id="PF00091">
    <property type="entry name" value="Tubulin"/>
    <property type="match status" value="1"/>
</dbReference>
<dbReference type="PANTHER" id="PTHR11588">
    <property type="entry name" value="TUBULIN"/>
    <property type="match status" value="1"/>
</dbReference>
<dbReference type="InterPro" id="IPR018316">
    <property type="entry name" value="Tubulin/FtsZ_2-layer-sand-dom"/>
</dbReference>
<keyword evidence="18" id="KW-1185">Reference proteome</keyword>
<dbReference type="SUPFAM" id="SSF52490">
    <property type="entry name" value="Tubulin nucleotide-binding domain-like"/>
    <property type="match status" value="1"/>
</dbReference>
<evidence type="ECO:0000256" key="8">
    <source>
        <dbReference type="ARBA" id="ARBA00022801"/>
    </source>
</evidence>
<dbReference type="FunFam" id="3.30.1330.20:FF:000001">
    <property type="entry name" value="Tubulin alpha chain"/>
    <property type="match status" value="1"/>
</dbReference>
<dbReference type="SUPFAM" id="SSF55307">
    <property type="entry name" value="Tubulin C-terminal domain-like"/>
    <property type="match status" value="1"/>
</dbReference>
<feature type="domain" description="Tubulin/FtsZ GTPase" evidence="15">
    <location>
        <begin position="312"/>
        <end position="475"/>
    </location>
</feature>
<dbReference type="InterPro" id="IPR003008">
    <property type="entry name" value="Tubulin_FtsZ_GTPase"/>
</dbReference>
<comment type="catalytic activity">
    <reaction evidence="13">
        <text>GTP + H2O = GDP + phosphate + H(+)</text>
        <dbReference type="Rhea" id="RHEA:19669"/>
        <dbReference type="ChEBI" id="CHEBI:15377"/>
        <dbReference type="ChEBI" id="CHEBI:15378"/>
        <dbReference type="ChEBI" id="CHEBI:37565"/>
        <dbReference type="ChEBI" id="CHEBI:43474"/>
        <dbReference type="ChEBI" id="CHEBI:58189"/>
    </reaction>
    <physiologicalReaction direction="left-to-right" evidence="13">
        <dbReference type="Rhea" id="RHEA:19670"/>
    </physiologicalReaction>
</comment>
<dbReference type="GO" id="GO:0005200">
    <property type="term" value="F:structural constituent of cytoskeleton"/>
    <property type="evidence" value="ECO:0007669"/>
    <property type="project" value="InterPro"/>
</dbReference>
<dbReference type="InterPro" id="IPR002452">
    <property type="entry name" value="Alpha_tubulin"/>
</dbReference>
<gene>
    <name evidence="17" type="ORF">Sango_0918800</name>
</gene>
<dbReference type="InterPro" id="IPR008280">
    <property type="entry name" value="Tub_FtsZ_C"/>
</dbReference>
<reference evidence="17" key="2">
    <citation type="journal article" date="2024" name="Plant">
        <title>Genomic evolution and insights into agronomic trait innovations of Sesamum species.</title>
        <authorList>
            <person name="Miao H."/>
            <person name="Wang L."/>
            <person name="Qu L."/>
            <person name="Liu H."/>
            <person name="Sun Y."/>
            <person name="Le M."/>
            <person name="Wang Q."/>
            <person name="Wei S."/>
            <person name="Zheng Y."/>
            <person name="Lin W."/>
            <person name="Duan Y."/>
            <person name="Cao H."/>
            <person name="Xiong S."/>
            <person name="Wang X."/>
            <person name="Wei L."/>
            <person name="Li C."/>
            <person name="Ma Q."/>
            <person name="Ju M."/>
            <person name="Zhao R."/>
            <person name="Li G."/>
            <person name="Mu C."/>
            <person name="Tian Q."/>
            <person name="Mei H."/>
            <person name="Zhang T."/>
            <person name="Gao T."/>
            <person name="Zhang H."/>
        </authorList>
    </citation>
    <scope>NUCLEOTIDE SEQUENCE</scope>
    <source>
        <strain evidence="17">K16</strain>
    </source>
</reference>
<evidence type="ECO:0000259" key="15">
    <source>
        <dbReference type="SMART" id="SM00864"/>
    </source>
</evidence>
<dbReference type="GO" id="GO:0005525">
    <property type="term" value="F:GTP binding"/>
    <property type="evidence" value="ECO:0007669"/>
    <property type="project" value="UniProtKB-KW"/>
</dbReference>
<dbReference type="Gene3D" id="3.40.50.1440">
    <property type="entry name" value="Tubulin/FtsZ, GTPase domain"/>
    <property type="match status" value="1"/>
</dbReference>
<evidence type="ECO:0000256" key="11">
    <source>
        <dbReference type="ARBA" id="ARBA00023212"/>
    </source>
</evidence>
<keyword evidence="8" id="KW-0378">Hydrolase</keyword>
<dbReference type="PRINTS" id="PR01162">
    <property type="entry name" value="ALPHATUBULIN"/>
</dbReference>
<feature type="region of interest" description="Disordered" evidence="14">
    <location>
        <begin position="64"/>
        <end position="94"/>
    </location>
</feature>
<evidence type="ECO:0000256" key="9">
    <source>
        <dbReference type="ARBA" id="ARBA00022842"/>
    </source>
</evidence>
<evidence type="ECO:0000256" key="13">
    <source>
        <dbReference type="ARBA" id="ARBA00049117"/>
    </source>
</evidence>
<keyword evidence="6" id="KW-0493">Microtubule</keyword>
<evidence type="ECO:0000256" key="1">
    <source>
        <dbReference type="ARBA" id="ARBA00001946"/>
    </source>
</evidence>
<comment type="caution">
    <text evidence="17">The sequence shown here is derived from an EMBL/GenBank/DDBJ whole genome shotgun (WGS) entry which is preliminary data.</text>
</comment>
<dbReference type="EMBL" id="JACGWL010000005">
    <property type="protein sequence ID" value="KAK4401781.1"/>
    <property type="molecule type" value="Genomic_DNA"/>
</dbReference>
<dbReference type="CDD" id="cd02186">
    <property type="entry name" value="alpha_tubulin"/>
    <property type="match status" value="1"/>
</dbReference>
<comment type="subcellular location">
    <subcellularLocation>
        <location evidence="2">Cytoplasm</location>
        <location evidence="2">Cytoskeleton</location>
    </subcellularLocation>
</comment>
<evidence type="ECO:0000256" key="12">
    <source>
        <dbReference type="ARBA" id="ARBA00034296"/>
    </source>
</evidence>
<dbReference type="Pfam" id="PF03953">
    <property type="entry name" value="Tubulin_C"/>
    <property type="match status" value="1"/>
</dbReference>
<dbReference type="Gene3D" id="1.10.287.600">
    <property type="entry name" value="Helix hairpin bin"/>
    <property type="match status" value="1"/>
</dbReference>